<dbReference type="SUPFAM" id="SSF50044">
    <property type="entry name" value="SH3-domain"/>
    <property type="match status" value="1"/>
</dbReference>
<dbReference type="GO" id="GO:0005737">
    <property type="term" value="C:cytoplasm"/>
    <property type="evidence" value="ECO:0007669"/>
    <property type="project" value="UniProtKB-SubCell"/>
</dbReference>
<dbReference type="Proteomes" id="UP000294933">
    <property type="component" value="Unassembled WGS sequence"/>
</dbReference>
<feature type="compositionally biased region" description="Polar residues" evidence="5">
    <location>
        <begin position="155"/>
        <end position="172"/>
    </location>
</feature>
<dbReference type="Pfam" id="PF00018">
    <property type="entry name" value="SH3_1"/>
    <property type="match status" value="1"/>
</dbReference>
<dbReference type="AlphaFoldDB" id="A0A4R5XEZ0"/>
<accession>A0A4R5XEZ0</accession>
<comment type="subcellular location">
    <subcellularLocation>
        <location evidence="1">Cytoplasm</location>
    </subcellularLocation>
</comment>
<keyword evidence="8" id="KW-1185">Reference proteome</keyword>
<feature type="region of interest" description="Disordered" evidence="5">
    <location>
        <begin position="103"/>
        <end position="223"/>
    </location>
</feature>
<dbReference type="SMART" id="SM00326">
    <property type="entry name" value="SH3"/>
    <property type="match status" value="1"/>
</dbReference>
<dbReference type="GO" id="GO:0008289">
    <property type="term" value="F:lipid binding"/>
    <property type="evidence" value="ECO:0007669"/>
    <property type="project" value="TreeGrafter"/>
</dbReference>
<dbReference type="GO" id="GO:0006897">
    <property type="term" value="P:endocytosis"/>
    <property type="evidence" value="ECO:0007669"/>
    <property type="project" value="InterPro"/>
</dbReference>
<dbReference type="Gene3D" id="2.30.30.40">
    <property type="entry name" value="SH3 Domains"/>
    <property type="match status" value="1"/>
</dbReference>
<dbReference type="EMBL" id="ML170156">
    <property type="protein sequence ID" value="TDL29125.1"/>
    <property type="molecule type" value="Genomic_DNA"/>
</dbReference>
<dbReference type="PANTHER" id="PTHR47174:SF3">
    <property type="entry name" value="BRIDGING INTEGRATOR 3"/>
    <property type="match status" value="1"/>
</dbReference>
<evidence type="ECO:0000313" key="8">
    <source>
        <dbReference type="Proteomes" id="UP000294933"/>
    </source>
</evidence>
<dbReference type="PRINTS" id="PR00452">
    <property type="entry name" value="SH3DOMAIN"/>
</dbReference>
<dbReference type="STRING" id="50990.A0A4R5XEZ0"/>
<gene>
    <name evidence="7" type="ORF">BD410DRAFT_779440</name>
</gene>
<reference evidence="7 8" key="1">
    <citation type="submission" date="2018-06" db="EMBL/GenBank/DDBJ databases">
        <title>A transcriptomic atlas of mushroom development highlights an independent origin of complex multicellularity.</title>
        <authorList>
            <consortium name="DOE Joint Genome Institute"/>
            <person name="Krizsan K."/>
            <person name="Almasi E."/>
            <person name="Merenyi Z."/>
            <person name="Sahu N."/>
            <person name="Viragh M."/>
            <person name="Koszo T."/>
            <person name="Mondo S."/>
            <person name="Kiss B."/>
            <person name="Balint B."/>
            <person name="Kues U."/>
            <person name="Barry K."/>
            <person name="Hegedus J.C."/>
            <person name="Henrissat B."/>
            <person name="Johnson J."/>
            <person name="Lipzen A."/>
            <person name="Ohm R."/>
            <person name="Nagy I."/>
            <person name="Pangilinan J."/>
            <person name="Yan J."/>
            <person name="Xiong Y."/>
            <person name="Grigoriev I.V."/>
            <person name="Hibbett D.S."/>
            <person name="Nagy L.G."/>
        </authorList>
    </citation>
    <scope>NUCLEOTIDE SEQUENCE [LARGE SCALE GENOMIC DNA]</scope>
    <source>
        <strain evidence="7 8">SZMC22713</strain>
    </source>
</reference>
<protein>
    <submittedName>
        <fullName evidence="7">SH3-domain-containing protein</fullName>
    </submittedName>
</protein>
<evidence type="ECO:0000259" key="6">
    <source>
        <dbReference type="PROSITE" id="PS50002"/>
    </source>
</evidence>
<dbReference type="PROSITE" id="PS50002">
    <property type="entry name" value="SH3"/>
    <property type="match status" value="1"/>
</dbReference>
<evidence type="ECO:0000256" key="1">
    <source>
        <dbReference type="ARBA" id="ARBA00004496"/>
    </source>
</evidence>
<evidence type="ECO:0000256" key="3">
    <source>
        <dbReference type="ARBA" id="ARBA00022490"/>
    </source>
</evidence>
<dbReference type="VEuPathDB" id="FungiDB:BD410DRAFT_779440"/>
<feature type="domain" description="SH3" evidence="6">
    <location>
        <begin position="225"/>
        <end position="282"/>
    </location>
</feature>
<dbReference type="GO" id="GO:0097320">
    <property type="term" value="P:plasma membrane tubulation"/>
    <property type="evidence" value="ECO:0007669"/>
    <property type="project" value="TreeGrafter"/>
</dbReference>
<dbReference type="InterPro" id="IPR046982">
    <property type="entry name" value="BIN3/RVS161-like"/>
</dbReference>
<evidence type="ECO:0000256" key="2">
    <source>
        <dbReference type="ARBA" id="ARBA00022443"/>
    </source>
</evidence>
<sequence>MVFTRLSDADKDAFFGLLDEYFASRPDILAQTSTSDRASAGTAVQKALAANPDATANLVSAGLKHGVPKTSPYAAAASNPDITNAVGRVAAASLVFGTNAAQRANASPQPMLPRRGTSGSPAGETERPPQPPPPAPRNTSGAHGLMTTKKFGDLDTSSTRNMFASLRSSNKNAPPAAPIPSALPKAGNSFAPPPRRAVSTAAPAAPPTPPRAPSDELEYEDEEVESGEWAEALYDYSSSDAADLQLRANQRVKVVERTSDDWWTGEADGKKGQFPASYVKLL</sequence>
<keyword evidence="2 4" id="KW-0728">SH3 domain</keyword>
<evidence type="ECO:0000256" key="4">
    <source>
        <dbReference type="PROSITE-ProRule" id="PRU00192"/>
    </source>
</evidence>
<name>A0A4R5XEZ0_9AGAM</name>
<dbReference type="PANTHER" id="PTHR47174">
    <property type="entry name" value="BRIDGING INTEGRATOR 3"/>
    <property type="match status" value="1"/>
</dbReference>
<dbReference type="InterPro" id="IPR001452">
    <property type="entry name" value="SH3_domain"/>
</dbReference>
<keyword evidence="3" id="KW-0963">Cytoplasm</keyword>
<organism evidence="7 8">
    <name type="scientific">Rickenella mellea</name>
    <dbReference type="NCBI Taxonomy" id="50990"/>
    <lineage>
        <taxon>Eukaryota</taxon>
        <taxon>Fungi</taxon>
        <taxon>Dikarya</taxon>
        <taxon>Basidiomycota</taxon>
        <taxon>Agaricomycotina</taxon>
        <taxon>Agaricomycetes</taxon>
        <taxon>Hymenochaetales</taxon>
        <taxon>Rickenellaceae</taxon>
        <taxon>Rickenella</taxon>
    </lineage>
</organism>
<dbReference type="PRINTS" id="PR00499">
    <property type="entry name" value="P67PHOX"/>
</dbReference>
<evidence type="ECO:0000313" key="7">
    <source>
        <dbReference type="EMBL" id="TDL29125.1"/>
    </source>
</evidence>
<dbReference type="CDD" id="cd00174">
    <property type="entry name" value="SH3"/>
    <property type="match status" value="1"/>
</dbReference>
<dbReference type="InterPro" id="IPR036028">
    <property type="entry name" value="SH3-like_dom_sf"/>
</dbReference>
<proteinExistence type="predicted"/>
<evidence type="ECO:0000256" key="5">
    <source>
        <dbReference type="SAM" id="MobiDB-lite"/>
    </source>
</evidence>
<dbReference type="OrthoDB" id="10255128at2759"/>
<dbReference type="GO" id="GO:0015629">
    <property type="term" value="C:actin cytoskeleton"/>
    <property type="evidence" value="ECO:0007669"/>
    <property type="project" value="TreeGrafter"/>
</dbReference>
<dbReference type="GO" id="GO:0051666">
    <property type="term" value="P:actin cortical patch localization"/>
    <property type="evidence" value="ECO:0007669"/>
    <property type="project" value="InterPro"/>
</dbReference>